<evidence type="ECO:0000313" key="3">
    <source>
        <dbReference type="EMBL" id="MRX21158.1"/>
    </source>
</evidence>
<feature type="transmembrane region" description="Helical" evidence="1">
    <location>
        <begin position="50"/>
        <end position="69"/>
    </location>
</feature>
<feature type="transmembrane region" description="Helical" evidence="1">
    <location>
        <begin position="115"/>
        <end position="137"/>
    </location>
</feature>
<sequence length="220" mass="24103">MNTRQRFGLAAGFVALAGILSLLAAPELPALLVSNWGASGEPNGTLPKGIALWLFPALTAALLVVFAVIPRIDPLRENIAAFRPYYDWFVVVFAGYMLVLHAGIIAFNLGYEFDFTALVLVAAAGLFYYVGVLVAHAERNWFVGIRTPWTLSSEAVWRRTHTLGGRLFKLTAVLTVVGLFFGEYAIFFLVVPALFAAVVTVAYSYYLYERIEDGNTDVGV</sequence>
<keyword evidence="4" id="KW-1185">Reference proteome</keyword>
<name>A0A6A8GDE2_9EURY</name>
<keyword evidence="1" id="KW-0812">Transmembrane</keyword>
<dbReference type="EMBL" id="WKJO01000001">
    <property type="protein sequence ID" value="MRX21158.1"/>
    <property type="molecule type" value="Genomic_DNA"/>
</dbReference>
<comment type="caution">
    <text evidence="3">The sequence shown here is derived from an EMBL/GenBank/DDBJ whole genome shotgun (WGS) entry which is preliminary data.</text>
</comment>
<dbReference type="InterPro" id="IPR025962">
    <property type="entry name" value="SdpI/YhfL"/>
</dbReference>
<dbReference type="PANTHER" id="PTHR37810:SF5">
    <property type="entry name" value="IMMUNITY PROTEIN SDPI"/>
    <property type="match status" value="1"/>
</dbReference>
<feature type="transmembrane region" description="Helical" evidence="1">
    <location>
        <begin position="163"/>
        <end position="181"/>
    </location>
</feature>
<feature type="transmembrane region" description="Helical" evidence="1">
    <location>
        <begin position="89"/>
        <end position="109"/>
    </location>
</feature>
<dbReference type="PANTHER" id="PTHR37810">
    <property type="entry name" value="IMMUNITY PROTEIN SDPI"/>
    <property type="match status" value="1"/>
</dbReference>
<accession>A0A6A8GDE2</accession>
<evidence type="ECO:0000256" key="1">
    <source>
        <dbReference type="SAM" id="Phobius"/>
    </source>
</evidence>
<keyword evidence="1" id="KW-1133">Transmembrane helix</keyword>
<evidence type="ECO:0000313" key="4">
    <source>
        <dbReference type="Proteomes" id="UP000439022"/>
    </source>
</evidence>
<organism evidence="3 4">
    <name type="scientific">Haloferax litoreum</name>
    <dbReference type="NCBI Taxonomy" id="2666140"/>
    <lineage>
        <taxon>Archaea</taxon>
        <taxon>Methanobacteriati</taxon>
        <taxon>Methanobacteriota</taxon>
        <taxon>Stenosarchaea group</taxon>
        <taxon>Halobacteria</taxon>
        <taxon>Halobacteriales</taxon>
        <taxon>Haloferacaceae</taxon>
        <taxon>Haloferax</taxon>
    </lineage>
</organism>
<dbReference type="GO" id="GO:0009636">
    <property type="term" value="P:response to toxic substance"/>
    <property type="evidence" value="ECO:0007669"/>
    <property type="project" value="TreeGrafter"/>
</dbReference>
<evidence type="ECO:0000259" key="2">
    <source>
        <dbReference type="Pfam" id="PF07853"/>
    </source>
</evidence>
<dbReference type="PIRSF" id="PIRSF038959">
    <property type="entry name" value="SdpI"/>
    <property type="match status" value="1"/>
</dbReference>
<dbReference type="RefSeq" id="WP_151161785.1">
    <property type="nucleotide sequence ID" value="NZ_WKJO01000001.1"/>
</dbReference>
<proteinExistence type="predicted"/>
<dbReference type="Pfam" id="PF13630">
    <property type="entry name" value="SdpI"/>
    <property type="match status" value="1"/>
</dbReference>
<protein>
    <submittedName>
        <fullName evidence="3">DUF1648 domain-containing protein</fullName>
    </submittedName>
</protein>
<dbReference type="InterPro" id="IPR012867">
    <property type="entry name" value="DUF1648"/>
</dbReference>
<keyword evidence="1" id="KW-0472">Membrane</keyword>
<gene>
    <name evidence="3" type="ORF">GJR96_04195</name>
</gene>
<dbReference type="Pfam" id="PF07853">
    <property type="entry name" value="DUF1648"/>
    <property type="match status" value="1"/>
</dbReference>
<dbReference type="InterPro" id="IPR026272">
    <property type="entry name" value="SdpI"/>
</dbReference>
<dbReference type="AlphaFoldDB" id="A0A6A8GDE2"/>
<dbReference type="Proteomes" id="UP000439022">
    <property type="component" value="Unassembled WGS sequence"/>
</dbReference>
<feature type="transmembrane region" description="Helical" evidence="1">
    <location>
        <begin position="187"/>
        <end position="208"/>
    </location>
</feature>
<reference evidence="3 4" key="1">
    <citation type="submission" date="2019-11" db="EMBL/GenBank/DDBJ databases">
        <title>Whole genome sequence of Haloferax sp. MBLA0076.</title>
        <authorList>
            <person name="Seo M.-J."/>
            <person name="Cho E.-S."/>
        </authorList>
    </citation>
    <scope>NUCLEOTIDE SEQUENCE [LARGE SCALE GENOMIC DNA]</scope>
    <source>
        <strain evidence="3 4">MBLA0076</strain>
    </source>
</reference>
<feature type="domain" description="DUF1648" evidence="2">
    <location>
        <begin position="13"/>
        <end position="59"/>
    </location>
</feature>